<keyword evidence="1" id="KW-0689">Ribosomal protein</keyword>
<reference evidence="1" key="1">
    <citation type="submission" date="2014-09" db="EMBL/GenBank/DDBJ databases">
        <authorList>
            <person name="Magalhaes I.L.F."/>
            <person name="Oliveira U."/>
            <person name="Santos F.R."/>
            <person name="Vidigal T.H.D.A."/>
            <person name="Brescovit A.D."/>
            <person name="Santos A.J."/>
        </authorList>
    </citation>
    <scope>NUCLEOTIDE SEQUENCE</scope>
    <source>
        <tissue evidence="1">Shoot tissue taken approximately 20 cm above the soil surface</tissue>
    </source>
</reference>
<reference evidence="1" key="2">
    <citation type="journal article" date="2015" name="Data Brief">
        <title>Shoot transcriptome of the giant reed, Arundo donax.</title>
        <authorList>
            <person name="Barrero R.A."/>
            <person name="Guerrero F.D."/>
            <person name="Moolhuijzen P."/>
            <person name="Goolsby J.A."/>
            <person name="Tidwell J."/>
            <person name="Bellgard S.E."/>
            <person name="Bellgard M.I."/>
        </authorList>
    </citation>
    <scope>NUCLEOTIDE SEQUENCE</scope>
    <source>
        <tissue evidence="1">Shoot tissue taken approximately 20 cm above the soil surface</tissue>
    </source>
</reference>
<proteinExistence type="predicted"/>
<dbReference type="GO" id="GO:0005840">
    <property type="term" value="C:ribosome"/>
    <property type="evidence" value="ECO:0007669"/>
    <property type="project" value="UniProtKB-KW"/>
</dbReference>
<evidence type="ECO:0000313" key="1">
    <source>
        <dbReference type="EMBL" id="JAD90813.1"/>
    </source>
</evidence>
<name>A0A0A9DVT3_ARUDO</name>
<protein>
    <submittedName>
        <fullName evidence="1">60S ribosomal protein L7-2</fullName>
    </submittedName>
</protein>
<keyword evidence="1" id="KW-0687">Ribonucleoprotein</keyword>
<dbReference type="EMBL" id="GBRH01207082">
    <property type="protein sequence ID" value="JAD90813.1"/>
    <property type="molecule type" value="Transcribed_RNA"/>
</dbReference>
<dbReference type="AlphaFoldDB" id="A0A0A9DVT3"/>
<sequence>MWANSHDLVNKILNADDVVLAQALLDDLVVGQRNPLLVQLPVAPLVDQLPDTLQVRVPTQILIYLLKSPKTIKSHKAAGTTTDTGCLKIDCYHSCFV</sequence>
<accession>A0A0A9DVT3</accession>
<organism evidence="1">
    <name type="scientific">Arundo donax</name>
    <name type="common">Giant reed</name>
    <name type="synonym">Donax arundinaceus</name>
    <dbReference type="NCBI Taxonomy" id="35708"/>
    <lineage>
        <taxon>Eukaryota</taxon>
        <taxon>Viridiplantae</taxon>
        <taxon>Streptophyta</taxon>
        <taxon>Embryophyta</taxon>
        <taxon>Tracheophyta</taxon>
        <taxon>Spermatophyta</taxon>
        <taxon>Magnoliopsida</taxon>
        <taxon>Liliopsida</taxon>
        <taxon>Poales</taxon>
        <taxon>Poaceae</taxon>
        <taxon>PACMAD clade</taxon>
        <taxon>Arundinoideae</taxon>
        <taxon>Arundineae</taxon>
        <taxon>Arundo</taxon>
    </lineage>
</organism>